<keyword evidence="1" id="KW-1133">Transmembrane helix</keyword>
<keyword evidence="1" id="KW-0812">Transmembrane</keyword>
<organism evidence="2 3">
    <name type="scientific">Candidatus Gallacutalibacter pullicola</name>
    <dbReference type="NCBI Taxonomy" id="2840830"/>
    <lineage>
        <taxon>Bacteria</taxon>
        <taxon>Bacillati</taxon>
        <taxon>Bacillota</taxon>
        <taxon>Clostridia</taxon>
        <taxon>Eubacteriales</taxon>
        <taxon>Candidatus Gallacutalibacter</taxon>
    </lineage>
</organism>
<feature type="transmembrane region" description="Helical" evidence="1">
    <location>
        <begin position="19"/>
        <end position="37"/>
    </location>
</feature>
<proteinExistence type="predicted"/>
<name>A0A9D1DRY0_9FIRM</name>
<accession>A0A9D1DRY0</accession>
<dbReference type="AlphaFoldDB" id="A0A9D1DRY0"/>
<dbReference type="EMBL" id="DVHF01000114">
    <property type="protein sequence ID" value="HIR57897.1"/>
    <property type="molecule type" value="Genomic_DNA"/>
</dbReference>
<feature type="transmembrane region" description="Helical" evidence="1">
    <location>
        <begin position="101"/>
        <end position="118"/>
    </location>
</feature>
<evidence type="ECO:0000256" key="1">
    <source>
        <dbReference type="SAM" id="Phobius"/>
    </source>
</evidence>
<keyword evidence="1" id="KW-0472">Membrane</keyword>
<evidence type="ECO:0000313" key="2">
    <source>
        <dbReference type="EMBL" id="HIR57897.1"/>
    </source>
</evidence>
<protein>
    <submittedName>
        <fullName evidence="2">Uncharacterized protein</fullName>
    </submittedName>
</protein>
<reference evidence="2" key="1">
    <citation type="submission" date="2020-10" db="EMBL/GenBank/DDBJ databases">
        <authorList>
            <person name="Gilroy R."/>
        </authorList>
    </citation>
    <scope>NUCLEOTIDE SEQUENCE</scope>
    <source>
        <strain evidence="2">ChiSjej1B19-7085</strain>
    </source>
</reference>
<reference evidence="2" key="2">
    <citation type="journal article" date="2021" name="PeerJ">
        <title>Extensive microbial diversity within the chicken gut microbiome revealed by metagenomics and culture.</title>
        <authorList>
            <person name="Gilroy R."/>
            <person name="Ravi A."/>
            <person name="Getino M."/>
            <person name="Pursley I."/>
            <person name="Horton D.L."/>
            <person name="Alikhan N.F."/>
            <person name="Baker D."/>
            <person name="Gharbi K."/>
            <person name="Hall N."/>
            <person name="Watson M."/>
            <person name="Adriaenssens E.M."/>
            <person name="Foster-Nyarko E."/>
            <person name="Jarju S."/>
            <person name="Secka A."/>
            <person name="Antonio M."/>
            <person name="Oren A."/>
            <person name="Chaudhuri R.R."/>
            <person name="La Ragione R."/>
            <person name="Hildebrand F."/>
            <person name="Pallen M.J."/>
        </authorList>
    </citation>
    <scope>NUCLEOTIDE SEQUENCE</scope>
    <source>
        <strain evidence="2">ChiSjej1B19-7085</strain>
    </source>
</reference>
<comment type="caution">
    <text evidence="2">The sequence shown here is derived from an EMBL/GenBank/DDBJ whole genome shotgun (WGS) entry which is preliminary data.</text>
</comment>
<feature type="transmembrane region" description="Helical" evidence="1">
    <location>
        <begin position="49"/>
        <end position="68"/>
    </location>
</feature>
<evidence type="ECO:0000313" key="3">
    <source>
        <dbReference type="Proteomes" id="UP000886785"/>
    </source>
</evidence>
<gene>
    <name evidence="2" type="ORF">IAA54_09520</name>
</gene>
<sequence>MKFEQVCQTMYAYFSQKPLIKVAIPLAMPLMLIFAALRLLNTFISMDSVVQAIIFFGFLFFLILTVSACNFRMAAIGLGLYALSYAVSFLSSLIRYQNFRFSVLLYVLVYGFLAYQALRKSVA</sequence>
<feature type="transmembrane region" description="Helical" evidence="1">
    <location>
        <begin position="74"/>
        <end position="94"/>
    </location>
</feature>
<dbReference type="Proteomes" id="UP000886785">
    <property type="component" value="Unassembled WGS sequence"/>
</dbReference>